<dbReference type="AlphaFoldDB" id="A0AAV3Y699"/>
<dbReference type="Proteomes" id="UP000735302">
    <property type="component" value="Unassembled WGS sequence"/>
</dbReference>
<name>A0AAV3Y699_9GAST</name>
<evidence type="ECO:0000313" key="2">
    <source>
        <dbReference type="Proteomes" id="UP000735302"/>
    </source>
</evidence>
<proteinExistence type="predicted"/>
<protein>
    <submittedName>
        <fullName evidence="1">Uncharacterized protein</fullName>
    </submittedName>
</protein>
<organism evidence="1 2">
    <name type="scientific">Plakobranchus ocellatus</name>
    <dbReference type="NCBI Taxonomy" id="259542"/>
    <lineage>
        <taxon>Eukaryota</taxon>
        <taxon>Metazoa</taxon>
        <taxon>Spiralia</taxon>
        <taxon>Lophotrochozoa</taxon>
        <taxon>Mollusca</taxon>
        <taxon>Gastropoda</taxon>
        <taxon>Heterobranchia</taxon>
        <taxon>Euthyneura</taxon>
        <taxon>Panpulmonata</taxon>
        <taxon>Sacoglossa</taxon>
        <taxon>Placobranchoidea</taxon>
        <taxon>Plakobranchidae</taxon>
        <taxon>Plakobranchus</taxon>
    </lineage>
</organism>
<reference evidence="1 2" key="1">
    <citation type="journal article" date="2021" name="Elife">
        <title>Chloroplast acquisition without the gene transfer in kleptoplastic sea slugs, Plakobranchus ocellatus.</title>
        <authorList>
            <person name="Maeda T."/>
            <person name="Takahashi S."/>
            <person name="Yoshida T."/>
            <person name="Shimamura S."/>
            <person name="Takaki Y."/>
            <person name="Nagai Y."/>
            <person name="Toyoda A."/>
            <person name="Suzuki Y."/>
            <person name="Arimoto A."/>
            <person name="Ishii H."/>
            <person name="Satoh N."/>
            <person name="Nishiyama T."/>
            <person name="Hasebe M."/>
            <person name="Maruyama T."/>
            <person name="Minagawa J."/>
            <person name="Obokata J."/>
            <person name="Shigenobu S."/>
        </authorList>
    </citation>
    <scope>NUCLEOTIDE SEQUENCE [LARGE SCALE GENOMIC DNA]</scope>
</reference>
<accession>A0AAV3Y699</accession>
<keyword evidence="2" id="KW-1185">Reference proteome</keyword>
<sequence>MLGQTIFSQAARTVCQEHITQYSLAFREDDLLDISVCFDDSRLTRGHKSHVIIGSVIDVPDAHPLSLYSAVCAKTGAWIKRETLQRYDRWKADHVARGECTINFEGTSGMMEVEAGVVEKISGKTPATLCNYAQEEPMAQAKLSQLLPAADPD</sequence>
<dbReference type="EMBL" id="BLXT01000514">
    <property type="protein sequence ID" value="GFN77981.1"/>
    <property type="molecule type" value="Genomic_DNA"/>
</dbReference>
<gene>
    <name evidence="1" type="ORF">PoB_000448700</name>
</gene>
<evidence type="ECO:0000313" key="1">
    <source>
        <dbReference type="EMBL" id="GFN77981.1"/>
    </source>
</evidence>
<comment type="caution">
    <text evidence="1">The sequence shown here is derived from an EMBL/GenBank/DDBJ whole genome shotgun (WGS) entry which is preliminary data.</text>
</comment>